<feature type="transmembrane region" description="Helical" evidence="12">
    <location>
        <begin position="389"/>
        <end position="408"/>
    </location>
</feature>
<dbReference type="PANTHER" id="PTHR42985">
    <property type="entry name" value="SODIUM-COUPLED MONOCARBOXYLATE TRANSPORTER"/>
    <property type="match status" value="1"/>
</dbReference>
<dbReference type="EMBL" id="FNKO01000001">
    <property type="protein sequence ID" value="SDQ19346.1"/>
    <property type="molecule type" value="Genomic_DNA"/>
</dbReference>
<feature type="transmembrane region" description="Helical" evidence="12">
    <location>
        <begin position="365"/>
        <end position="383"/>
    </location>
</feature>
<comment type="subcellular location">
    <subcellularLocation>
        <location evidence="1">Cell membrane</location>
        <topology evidence="1">Multi-pass membrane protein</topology>
    </subcellularLocation>
</comment>
<reference evidence="14" key="1">
    <citation type="submission" date="2016-10" db="EMBL/GenBank/DDBJ databases">
        <authorList>
            <person name="Varghese N."/>
            <person name="Submissions S."/>
        </authorList>
    </citation>
    <scope>NUCLEOTIDE SEQUENCE [LARGE SCALE GENOMIC DNA]</scope>
    <source>
        <strain evidence="14">DSM 45459</strain>
    </source>
</reference>
<evidence type="ECO:0000256" key="1">
    <source>
        <dbReference type="ARBA" id="ARBA00004651"/>
    </source>
</evidence>
<evidence type="ECO:0000256" key="2">
    <source>
        <dbReference type="ARBA" id="ARBA00006434"/>
    </source>
</evidence>
<dbReference type="STRING" id="995062.SAMN04489718_0704"/>
<keyword evidence="4" id="KW-1003">Cell membrane</keyword>
<gene>
    <name evidence="13" type="ORF">SAMN04489718_0704</name>
</gene>
<evidence type="ECO:0000256" key="8">
    <source>
        <dbReference type="ARBA" id="ARBA00023065"/>
    </source>
</evidence>
<evidence type="ECO:0000256" key="7">
    <source>
        <dbReference type="ARBA" id="ARBA00023053"/>
    </source>
</evidence>
<dbReference type="Pfam" id="PF00474">
    <property type="entry name" value="SSF"/>
    <property type="match status" value="1"/>
</dbReference>
<keyword evidence="6 12" id="KW-1133">Transmembrane helix</keyword>
<feature type="transmembrane region" description="Helical" evidence="12">
    <location>
        <begin position="420"/>
        <end position="440"/>
    </location>
</feature>
<evidence type="ECO:0000256" key="5">
    <source>
        <dbReference type="ARBA" id="ARBA00022692"/>
    </source>
</evidence>
<feature type="transmembrane region" description="Helical" evidence="12">
    <location>
        <begin position="71"/>
        <end position="93"/>
    </location>
</feature>
<name>A0A1H0YWW5_9ACTN</name>
<dbReference type="RefSeq" id="WP_092520991.1">
    <property type="nucleotide sequence ID" value="NZ_FNKO01000001.1"/>
</dbReference>
<dbReference type="AlphaFoldDB" id="A0A1H0YWW5"/>
<feature type="transmembrane region" description="Helical" evidence="12">
    <location>
        <begin position="6"/>
        <end position="24"/>
    </location>
</feature>
<dbReference type="Proteomes" id="UP000199301">
    <property type="component" value="Unassembled WGS sequence"/>
</dbReference>
<feature type="transmembrane region" description="Helical" evidence="12">
    <location>
        <begin position="155"/>
        <end position="177"/>
    </location>
</feature>
<protein>
    <submittedName>
        <fullName evidence="13">Na+/proline symporter</fullName>
    </submittedName>
</protein>
<sequence length="501" mass="54552">MHFLDWVVIAGYLLVMLAIGLWSYRQVSNSADFFTAGGRMPWWLAGISHHMSGYSAVIFVAYAGVAYDQGIVSYVVFLFPLSVATGIGAFLFAPKWNRLRRTYNIASPLEYLARRFNVTTQQVLAWSGSLLKVFDVAAKWSAIAMLLSKFVGIPLIWGILITATVTLVYCVVGGLWANALTELGQFVIQAVAAFAMLVAVGSALSDRGLNYLNFWSALPEGHTSPTTSTYPAYFVLVYMLVKTFEYNGGMWNLAQRYIATRDATQARNTALLSSVLYLVWPLVLMLPMFAAPLLIQVADSNDAYGQMALQYLPAGLVGLVLVGFFSHTMSMASSDATAIASVMARDVLPRLSRRAKQFTDSQSLMAGRVLTFVFVVLSVIIALNAENLGGVLGIIITWVGALMGPISIPMMLGMLRPFRWVGPTAALTSFAGGLVTYGMMKYVWQMGDALTVASPVLVSMLLFVVVGAMRRDAPPAAAEICDALTHDPDEEPRPARVEHTV</sequence>
<feature type="transmembrane region" description="Helical" evidence="12">
    <location>
        <begin position="183"/>
        <end position="204"/>
    </location>
</feature>
<dbReference type="PANTHER" id="PTHR42985:SF40">
    <property type="entry name" value="LD47995P-RELATED"/>
    <property type="match status" value="1"/>
</dbReference>
<evidence type="ECO:0000256" key="10">
    <source>
        <dbReference type="ARBA" id="ARBA00023201"/>
    </source>
</evidence>
<keyword evidence="8" id="KW-0406">Ion transport</keyword>
<dbReference type="InterPro" id="IPR001734">
    <property type="entry name" value="Na/solute_symporter"/>
</dbReference>
<keyword evidence="7" id="KW-0915">Sodium</keyword>
<evidence type="ECO:0000256" key="3">
    <source>
        <dbReference type="ARBA" id="ARBA00022448"/>
    </source>
</evidence>
<keyword evidence="10" id="KW-0739">Sodium transport</keyword>
<evidence type="ECO:0000256" key="9">
    <source>
        <dbReference type="ARBA" id="ARBA00023136"/>
    </source>
</evidence>
<evidence type="ECO:0000256" key="6">
    <source>
        <dbReference type="ARBA" id="ARBA00022989"/>
    </source>
</evidence>
<accession>A0A1H0YWW5</accession>
<evidence type="ECO:0000256" key="12">
    <source>
        <dbReference type="SAM" id="Phobius"/>
    </source>
</evidence>
<keyword evidence="9 12" id="KW-0472">Membrane</keyword>
<evidence type="ECO:0000313" key="13">
    <source>
        <dbReference type="EMBL" id="SDQ19346.1"/>
    </source>
</evidence>
<keyword evidence="3" id="KW-0813">Transport</keyword>
<proteinExistence type="inferred from homology"/>
<organism evidence="13 14">
    <name type="scientific">Actinopolyspora saharensis</name>
    <dbReference type="NCBI Taxonomy" id="995062"/>
    <lineage>
        <taxon>Bacteria</taxon>
        <taxon>Bacillati</taxon>
        <taxon>Actinomycetota</taxon>
        <taxon>Actinomycetes</taxon>
        <taxon>Actinopolysporales</taxon>
        <taxon>Actinopolysporaceae</taxon>
        <taxon>Actinopolyspora</taxon>
    </lineage>
</organism>
<keyword evidence="14" id="KW-1185">Reference proteome</keyword>
<dbReference type="InterPro" id="IPR038377">
    <property type="entry name" value="Na/Glc_symporter_sf"/>
</dbReference>
<dbReference type="GO" id="GO:0015293">
    <property type="term" value="F:symporter activity"/>
    <property type="evidence" value="ECO:0007669"/>
    <property type="project" value="TreeGrafter"/>
</dbReference>
<feature type="transmembrane region" description="Helical" evidence="12">
    <location>
        <begin position="275"/>
        <end position="295"/>
    </location>
</feature>
<dbReference type="CDD" id="cd11477">
    <property type="entry name" value="SLC5sbd_u1"/>
    <property type="match status" value="1"/>
</dbReference>
<feature type="transmembrane region" description="Helical" evidence="12">
    <location>
        <begin position="452"/>
        <end position="469"/>
    </location>
</feature>
<dbReference type="OrthoDB" id="9789704at2"/>
<evidence type="ECO:0000256" key="4">
    <source>
        <dbReference type="ARBA" id="ARBA00022475"/>
    </source>
</evidence>
<dbReference type="InterPro" id="IPR051163">
    <property type="entry name" value="Sodium:Solute_Symporter_SSF"/>
</dbReference>
<comment type="similarity">
    <text evidence="2 11">Belongs to the sodium:solute symporter (SSF) (TC 2.A.21) family.</text>
</comment>
<feature type="transmembrane region" description="Helical" evidence="12">
    <location>
        <begin position="44"/>
        <end position="65"/>
    </location>
</feature>
<evidence type="ECO:0000256" key="11">
    <source>
        <dbReference type="RuleBase" id="RU362091"/>
    </source>
</evidence>
<dbReference type="GO" id="GO:0005886">
    <property type="term" value="C:plasma membrane"/>
    <property type="evidence" value="ECO:0007669"/>
    <property type="project" value="UniProtKB-SubCell"/>
</dbReference>
<feature type="transmembrane region" description="Helical" evidence="12">
    <location>
        <begin position="315"/>
        <end position="344"/>
    </location>
</feature>
<dbReference type="GO" id="GO:0006814">
    <property type="term" value="P:sodium ion transport"/>
    <property type="evidence" value="ECO:0007669"/>
    <property type="project" value="UniProtKB-KW"/>
</dbReference>
<keyword evidence="5 12" id="KW-0812">Transmembrane</keyword>
<dbReference type="Gene3D" id="1.20.1730.10">
    <property type="entry name" value="Sodium/glucose cotransporter"/>
    <property type="match status" value="1"/>
</dbReference>
<evidence type="ECO:0000313" key="14">
    <source>
        <dbReference type="Proteomes" id="UP000199301"/>
    </source>
</evidence>
<dbReference type="PROSITE" id="PS50283">
    <property type="entry name" value="NA_SOLUT_SYMP_3"/>
    <property type="match status" value="1"/>
</dbReference>